<dbReference type="Proteomes" id="UP000321793">
    <property type="component" value="Unassembled WGS sequence"/>
</dbReference>
<dbReference type="InterPro" id="IPR017867">
    <property type="entry name" value="Tyr_phospatase_low_mol_wt"/>
</dbReference>
<keyword evidence="3" id="KW-0904">Protein phosphatase</keyword>
<keyword evidence="7" id="KW-1185">Reference proteome</keyword>
<comment type="similarity">
    <text evidence="1">Belongs to the low molecular weight phosphotyrosine protein phosphatase family.</text>
</comment>
<feature type="active site" description="Nucleophile" evidence="4">
    <location>
        <position position="26"/>
    </location>
</feature>
<evidence type="ECO:0000256" key="2">
    <source>
        <dbReference type="ARBA" id="ARBA00022801"/>
    </source>
</evidence>
<dbReference type="GO" id="GO:0004725">
    <property type="term" value="F:protein tyrosine phosphatase activity"/>
    <property type="evidence" value="ECO:0007669"/>
    <property type="project" value="InterPro"/>
</dbReference>
<dbReference type="RefSeq" id="WP_246136236.1">
    <property type="nucleotide sequence ID" value="NZ_BAABDN010000003.1"/>
</dbReference>
<evidence type="ECO:0000256" key="3">
    <source>
        <dbReference type="ARBA" id="ARBA00022912"/>
    </source>
</evidence>
<dbReference type="InterPro" id="IPR050438">
    <property type="entry name" value="LMW_PTPase"/>
</dbReference>
<dbReference type="EMBL" id="BKBA01000011">
    <property type="protein sequence ID" value="GEQ14822.1"/>
    <property type="molecule type" value="Genomic_DNA"/>
</dbReference>
<name>A0A512T3P4_9MICO</name>
<evidence type="ECO:0000256" key="4">
    <source>
        <dbReference type="PIRSR" id="PIRSR617867-1"/>
    </source>
</evidence>
<evidence type="ECO:0000259" key="5">
    <source>
        <dbReference type="SMART" id="SM00226"/>
    </source>
</evidence>
<dbReference type="SUPFAM" id="SSF52788">
    <property type="entry name" value="Phosphotyrosine protein phosphatases I"/>
    <property type="match status" value="1"/>
</dbReference>
<evidence type="ECO:0000256" key="1">
    <source>
        <dbReference type="ARBA" id="ARBA00011063"/>
    </source>
</evidence>
<organism evidence="6 7">
    <name type="scientific">Knoellia locipacati</name>
    <dbReference type="NCBI Taxonomy" id="882824"/>
    <lineage>
        <taxon>Bacteria</taxon>
        <taxon>Bacillati</taxon>
        <taxon>Actinomycetota</taxon>
        <taxon>Actinomycetes</taxon>
        <taxon>Micrococcales</taxon>
        <taxon>Intrasporangiaceae</taxon>
        <taxon>Knoellia</taxon>
    </lineage>
</organism>
<dbReference type="SMART" id="SM00226">
    <property type="entry name" value="LMWPc"/>
    <property type="match status" value="1"/>
</dbReference>
<proteinExistence type="inferred from homology"/>
<dbReference type="InterPro" id="IPR036196">
    <property type="entry name" value="Ptyr_pPase_sf"/>
</dbReference>
<keyword evidence="2" id="KW-0378">Hydrolase</keyword>
<dbReference type="PANTHER" id="PTHR11717:SF31">
    <property type="entry name" value="LOW MOLECULAR WEIGHT PROTEIN-TYROSINE-PHOSPHATASE ETP-RELATED"/>
    <property type="match status" value="1"/>
</dbReference>
<protein>
    <recommendedName>
        <fullName evidence="5">Phosphotyrosine protein phosphatase I domain-containing protein</fullName>
    </recommendedName>
</protein>
<dbReference type="PRINTS" id="PR00719">
    <property type="entry name" value="LMWPTPASE"/>
</dbReference>
<dbReference type="AlphaFoldDB" id="A0A512T3P4"/>
<sequence>MGMRSKAVDARAVDTGDGAFRVLFVCAANIARSPYAARRATHLAEPGRLVAAGAGIPGSPGRGLDLEMVKILKEHGADHLGHVSKRLDGDDLAWADLVLVMEFSHQMRIYDEWPEHDAKVFGLLQFAETMRLTPPSPQDDVTAFAFEYAPPNSIVWDVEDPYGRGAAAARAASQVIDDALHILVPHLRRPEAAGETPVAD</sequence>
<evidence type="ECO:0000313" key="7">
    <source>
        <dbReference type="Proteomes" id="UP000321793"/>
    </source>
</evidence>
<feature type="active site" evidence="4">
    <location>
        <position position="32"/>
    </location>
</feature>
<dbReference type="Pfam" id="PF01451">
    <property type="entry name" value="LMWPc"/>
    <property type="match status" value="1"/>
</dbReference>
<evidence type="ECO:0000313" key="6">
    <source>
        <dbReference type="EMBL" id="GEQ14822.1"/>
    </source>
</evidence>
<comment type="caution">
    <text evidence="6">The sequence shown here is derived from an EMBL/GenBank/DDBJ whole genome shotgun (WGS) entry which is preliminary data.</text>
</comment>
<dbReference type="InterPro" id="IPR023485">
    <property type="entry name" value="Ptyr_pPase"/>
</dbReference>
<accession>A0A512T3P4</accession>
<dbReference type="PANTHER" id="PTHR11717">
    <property type="entry name" value="LOW MOLECULAR WEIGHT PROTEIN TYROSINE PHOSPHATASE"/>
    <property type="match status" value="1"/>
</dbReference>
<reference evidence="6 7" key="1">
    <citation type="submission" date="2019-07" db="EMBL/GenBank/DDBJ databases">
        <title>Whole genome shotgun sequence of Knoellia locipacati NBRC 109775.</title>
        <authorList>
            <person name="Hosoyama A."/>
            <person name="Uohara A."/>
            <person name="Ohji S."/>
            <person name="Ichikawa N."/>
        </authorList>
    </citation>
    <scope>NUCLEOTIDE SEQUENCE [LARGE SCALE GENOMIC DNA]</scope>
    <source>
        <strain evidence="6 7">NBRC 109775</strain>
    </source>
</reference>
<gene>
    <name evidence="6" type="ORF">KLO01_28690</name>
</gene>
<dbReference type="Gene3D" id="3.40.50.2300">
    <property type="match status" value="1"/>
</dbReference>
<feature type="domain" description="Phosphotyrosine protein phosphatase I" evidence="5">
    <location>
        <begin position="20"/>
        <end position="186"/>
    </location>
</feature>